<dbReference type="EMBL" id="CP003526">
    <property type="protein sequence ID" value="AFN83652.1"/>
    <property type="molecule type" value="Genomic_DNA"/>
</dbReference>
<sequence>MEENITESGIPSTGFGGQEILIGEVPNEDAFVICPSQGNIDKKAVHSKDSSAIDDISKCKKHRVDNCICLSKIHYEVDGDILCAREMKPFFYINKVSILRLRRASCTKANTERQKDT</sequence>
<protein>
    <submittedName>
        <fullName evidence="1">Uncharacterized protein</fullName>
    </submittedName>
</protein>
<gene>
    <name evidence="1" type="ordered locus">EROM_090350</name>
</gene>
<dbReference type="OrthoDB" id="2193071at2759"/>
<accession>I7ATA6</accession>
<dbReference type="RefSeq" id="XP_009265149.1">
    <property type="nucleotide sequence ID" value="XM_009266874.1"/>
</dbReference>
<dbReference type="GeneID" id="20521973"/>
<dbReference type="Proteomes" id="UP000010094">
    <property type="component" value="Chromosome IXa"/>
</dbReference>
<dbReference type="KEGG" id="ero:EROM_090350"/>
<evidence type="ECO:0000313" key="1">
    <source>
        <dbReference type="EMBL" id="AFN83652.1"/>
    </source>
</evidence>
<keyword evidence="2" id="KW-1185">Reference proteome</keyword>
<reference evidence="1" key="1">
    <citation type="journal article" date="2012" name="Proc. Natl. Acad. Sci. U.S.A.">
        <title>Gain and loss of multiple functionally related, horizontally transferred genes in the reduced genomes of two microsporidian parasites.</title>
        <authorList>
            <person name="Pombert J.-F."/>
            <person name="Selman M."/>
            <person name="Burki F."/>
            <person name="Bardell F.T."/>
            <person name="Farinelli L."/>
            <person name="Solter L.F."/>
            <person name="Whitman D.W."/>
            <person name="Weiss L.M."/>
            <person name="Corradi N."/>
            <person name="Keeling P.J."/>
        </authorList>
    </citation>
    <scope>NUCLEOTIDE SEQUENCE [LARGE SCALE GENOMIC DNA]</scope>
    <source>
        <strain evidence="1">SJ-2008</strain>
    </source>
</reference>
<name>I7ATA6_ENCRO</name>
<dbReference type="HOGENOM" id="CLU_2084827_0_0_1"/>
<proteinExistence type="predicted"/>
<dbReference type="VEuPathDB" id="MicrosporidiaDB:EROM_090350"/>
<dbReference type="AlphaFoldDB" id="I7ATA6"/>
<organism evidence="1 2">
    <name type="scientific">Encephalitozoon romaleae (strain SJ-2008)</name>
    <name type="common">Microsporidian parasite</name>
    <dbReference type="NCBI Taxonomy" id="1178016"/>
    <lineage>
        <taxon>Eukaryota</taxon>
        <taxon>Fungi</taxon>
        <taxon>Fungi incertae sedis</taxon>
        <taxon>Microsporidia</taxon>
        <taxon>Unikaryonidae</taxon>
        <taxon>Encephalitozoon</taxon>
    </lineage>
</organism>
<evidence type="ECO:0000313" key="2">
    <source>
        <dbReference type="Proteomes" id="UP000010094"/>
    </source>
</evidence>